<dbReference type="SFLD" id="SFLDS00003">
    <property type="entry name" value="Haloacid_Dehalogenase"/>
    <property type="match status" value="1"/>
</dbReference>
<dbReference type="PANTHER" id="PTHR10000">
    <property type="entry name" value="PHOSPHOSERINE PHOSPHATASE"/>
    <property type="match status" value="1"/>
</dbReference>
<keyword evidence="1" id="KW-0378">Hydrolase</keyword>
<dbReference type="Gene3D" id="3.30.1240.10">
    <property type="match status" value="1"/>
</dbReference>
<dbReference type="PROSITE" id="PS01229">
    <property type="entry name" value="COF_2"/>
    <property type="match status" value="1"/>
</dbReference>
<dbReference type="InterPro" id="IPR000150">
    <property type="entry name" value="Cof"/>
</dbReference>
<dbReference type="PROSITE" id="PS01228">
    <property type="entry name" value="COF_1"/>
    <property type="match status" value="1"/>
</dbReference>
<dbReference type="Gene3D" id="3.40.50.1000">
    <property type="entry name" value="HAD superfamily/HAD-like"/>
    <property type="match status" value="1"/>
</dbReference>
<dbReference type="NCBIfam" id="TIGR00099">
    <property type="entry name" value="Cof-subfamily"/>
    <property type="match status" value="1"/>
</dbReference>
<sequence length="265" mass="28759">MSNSRVAMVKALFFDIDGTLVSFNTHRIPDSTVEALRQAKANGVKVYISTGRPKPFINNLGQIADLIDGYITTTGALCIVGDEAFGRFSIDPNDAKRVMDACYELGKSCVVVGTKHISLINDSAELTRLFREGLNLDYEFAPLDVTLKEPLLQLSPFFTHEEEVALMGQLVSCVSSRWHPAFTDITHRDADKGKAMVAMCQHEGFDVADTMAFGDGGNDIPIIQKAGIGVAMGNAVDMVKAVADHVTSSVDDEGVSNALRFFHVI</sequence>
<gene>
    <name evidence="1" type="ORF">AAAT34_03865</name>
</gene>
<reference evidence="1 2" key="1">
    <citation type="submission" date="2024-04" db="EMBL/GenBank/DDBJ databases">
        <title>Human intestinal bacterial collection.</title>
        <authorList>
            <person name="Pauvert C."/>
            <person name="Hitch T.C.A."/>
            <person name="Clavel T."/>
        </authorList>
    </citation>
    <scope>NUCLEOTIDE SEQUENCE [LARGE SCALE GENOMIC DNA]</scope>
    <source>
        <strain evidence="1 2">CLA-AA-H145</strain>
    </source>
</reference>
<keyword evidence="2" id="KW-1185">Reference proteome</keyword>
<dbReference type="Pfam" id="PF08282">
    <property type="entry name" value="Hydrolase_3"/>
    <property type="match status" value="1"/>
</dbReference>
<dbReference type="GO" id="GO:0016787">
    <property type="term" value="F:hydrolase activity"/>
    <property type="evidence" value="ECO:0007669"/>
    <property type="project" value="UniProtKB-KW"/>
</dbReference>
<protein>
    <submittedName>
        <fullName evidence="1">Cof-type HAD-IIB family hydrolase</fullName>
    </submittedName>
</protein>
<comment type="caution">
    <text evidence="1">The sequence shown here is derived from an EMBL/GenBank/DDBJ whole genome shotgun (WGS) entry which is preliminary data.</text>
</comment>
<evidence type="ECO:0000313" key="2">
    <source>
        <dbReference type="Proteomes" id="UP001487296"/>
    </source>
</evidence>
<accession>A0ABV1FP85</accession>
<evidence type="ECO:0000313" key="1">
    <source>
        <dbReference type="EMBL" id="MEQ2486190.1"/>
    </source>
</evidence>
<dbReference type="PANTHER" id="PTHR10000:SF25">
    <property type="entry name" value="PHOSPHATASE YKRA-RELATED"/>
    <property type="match status" value="1"/>
</dbReference>
<dbReference type="InterPro" id="IPR023214">
    <property type="entry name" value="HAD_sf"/>
</dbReference>
<dbReference type="SUPFAM" id="SSF56784">
    <property type="entry name" value="HAD-like"/>
    <property type="match status" value="1"/>
</dbReference>
<dbReference type="SFLD" id="SFLDG01140">
    <property type="entry name" value="C2.B:_Phosphomannomutase_and_P"/>
    <property type="match status" value="1"/>
</dbReference>
<dbReference type="Proteomes" id="UP001487296">
    <property type="component" value="Unassembled WGS sequence"/>
</dbReference>
<proteinExistence type="predicted"/>
<dbReference type="InterPro" id="IPR036412">
    <property type="entry name" value="HAD-like_sf"/>
</dbReference>
<organism evidence="1 2">
    <name type="scientific">Hallella faecis</name>
    <dbReference type="NCBI Taxonomy" id="2841596"/>
    <lineage>
        <taxon>Bacteria</taxon>
        <taxon>Pseudomonadati</taxon>
        <taxon>Bacteroidota</taxon>
        <taxon>Bacteroidia</taxon>
        <taxon>Bacteroidales</taxon>
        <taxon>Prevotellaceae</taxon>
        <taxon>Hallella</taxon>
    </lineage>
</organism>
<dbReference type="EMBL" id="JBBNFP010000008">
    <property type="protein sequence ID" value="MEQ2486190.1"/>
    <property type="molecule type" value="Genomic_DNA"/>
</dbReference>
<name>A0ABV1FP85_9BACT</name>